<accession>A0A5P8WCZ1</accession>
<dbReference type="KEGG" id="nsh:GXM_08179"/>
<sequence length="64" mass="7301">MESKKYTKLINFLLEELAIPAAAISLALRHVEQTPSLLPMVLWQYGLITVTQLNQIFDWLEVAS</sequence>
<dbReference type="AlphaFoldDB" id="A0A5P8WCZ1"/>
<proteinExistence type="predicted"/>
<evidence type="ECO:0000313" key="1">
    <source>
        <dbReference type="EMBL" id="QFS50685.1"/>
    </source>
</evidence>
<dbReference type="EMBL" id="CP045227">
    <property type="protein sequence ID" value="QFS50685.1"/>
    <property type="molecule type" value="Genomic_DNA"/>
</dbReference>
<keyword evidence="2" id="KW-1185">Reference proteome</keyword>
<dbReference type="Pfam" id="PF11165">
    <property type="entry name" value="DUF2949"/>
    <property type="match status" value="1"/>
</dbReference>
<evidence type="ECO:0008006" key="3">
    <source>
        <dbReference type="Google" id="ProtNLM"/>
    </source>
</evidence>
<protein>
    <recommendedName>
        <fullName evidence="3">DUF2949 domain-containing protein</fullName>
    </recommendedName>
</protein>
<gene>
    <name evidence="1" type="ORF">GXM_08179</name>
</gene>
<reference evidence="1 2" key="1">
    <citation type="submission" date="2019-10" db="EMBL/GenBank/DDBJ databases">
        <title>Genomic and transcriptomic insights into the perfect genentic adaptation of a filamentous nitrogen-fixing cyanobacterium to rice fields.</title>
        <authorList>
            <person name="Chen Z."/>
        </authorList>
    </citation>
    <scope>NUCLEOTIDE SEQUENCE [LARGE SCALE GENOMIC DNA]</scope>
    <source>
        <strain evidence="1">CCNUC1</strain>
    </source>
</reference>
<dbReference type="Proteomes" id="UP000326678">
    <property type="component" value="Chromosome Gxm2"/>
</dbReference>
<organism evidence="1 2">
    <name type="scientific">Nostoc sphaeroides CCNUC1</name>
    <dbReference type="NCBI Taxonomy" id="2653204"/>
    <lineage>
        <taxon>Bacteria</taxon>
        <taxon>Bacillati</taxon>
        <taxon>Cyanobacteriota</taxon>
        <taxon>Cyanophyceae</taxon>
        <taxon>Nostocales</taxon>
        <taxon>Nostocaceae</taxon>
        <taxon>Nostoc</taxon>
    </lineage>
</organism>
<evidence type="ECO:0000313" key="2">
    <source>
        <dbReference type="Proteomes" id="UP000326678"/>
    </source>
</evidence>
<dbReference type="InterPro" id="IPR021336">
    <property type="entry name" value="DUF2949"/>
</dbReference>
<name>A0A5P8WCZ1_9NOSO</name>
<dbReference type="RefSeq" id="WP_152591566.1">
    <property type="nucleotide sequence ID" value="NZ_CP045227.1"/>
</dbReference>